<feature type="compositionally biased region" description="Low complexity" evidence="3">
    <location>
        <begin position="776"/>
        <end position="788"/>
    </location>
</feature>
<feature type="domain" description="Beta/gamma crystallin 'Greek key'" evidence="4">
    <location>
        <begin position="2168"/>
        <end position="2200"/>
    </location>
</feature>
<feature type="compositionally biased region" description="Basic and acidic residues" evidence="3">
    <location>
        <begin position="1583"/>
        <end position="1600"/>
    </location>
</feature>
<feature type="compositionally biased region" description="Polar residues" evidence="3">
    <location>
        <begin position="1564"/>
        <end position="1582"/>
    </location>
</feature>
<feature type="region of interest" description="Disordered" evidence="3">
    <location>
        <begin position="1476"/>
        <end position="1737"/>
    </location>
</feature>
<dbReference type="Pfam" id="PF00030">
    <property type="entry name" value="Crystall"/>
    <property type="match status" value="6"/>
</dbReference>
<dbReference type="Gene3D" id="2.60.20.10">
    <property type="entry name" value="Crystallins"/>
    <property type="match status" value="6"/>
</dbReference>
<feature type="compositionally biased region" description="Basic residues" evidence="3">
    <location>
        <begin position="70"/>
        <end position="87"/>
    </location>
</feature>
<feature type="compositionally biased region" description="Polar residues" evidence="3">
    <location>
        <begin position="1972"/>
        <end position="1986"/>
    </location>
</feature>
<feature type="region of interest" description="Disordered" evidence="3">
    <location>
        <begin position="412"/>
        <end position="454"/>
    </location>
</feature>
<feature type="region of interest" description="Disordered" evidence="3">
    <location>
        <begin position="1"/>
        <end position="104"/>
    </location>
</feature>
<feature type="compositionally biased region" description="Basic and acidic residues" evidence="3">
    <location>
        <begin position="1376"/>
        <end position="1387"/>
    </location>
</feature>
<feature type="region of interest" description="Disordered" evidence="3">
    <location>
        <begin position="509"/>
        <end position="574"/>
    </location>
</feature>
<feature type="compositionally biased region" description="Polar residues" evidence="3">
    <location>
        <begin position="1631"/>
        <end position="1641"/>
    </location>
</feature>
<feature type="compositionally biased region" description="Basic and acidic residues" evidence="3">
    <location>
        <begin position="17"/>
        <end position="28"/>
    </location>
</feature>
<feature type="compositionally biased region" description="Basic and acidic residues" evidence="3">
    <location>
        <begin position="883"/>
        <end position="913"/>
    </location>
</feature>
<evidence type="ECO:0000256" key="1">
    <source>
        <dbReference type="ARBA" id="ARBA00009646"/>
    </source>
</evidence>
<feature type="compositionally biased region" description="Polar residues" evidence="3">
    <location>
        <begin position="613"/>
        <end position="623"/>
    </location>
</feature>
<dbReference type="FunCoup" id="A0A6P7HJA2">
    <property type="interactions" value="12"/>
</dbReference>
<feature type="compositionally biased region" description="Basic and acidic residues" evidence="3">
    <location>
        <begin position="1329"/>
        <end position="1338"/>
    </location>
</feature>
<feature type="domain" description="Beta/gamma crystallin 'Greek key'" evidence="4">
    <location>
        <begin position="2128"/>
        <end position="2167"/>
    </location>
</feature>
<sequence length="2828" mass="308832">MSAKSSTLKVKGFFKGKSPDKENKELKRWGSLKDATRDNVGVLPGSPGSPNLGGNATLPADMLPVSPKEKKGRRLLPFKLKRKKSKRSKDEGGGGGGEVFFPETDELDSFNSHMSYDQMSISTECSFRTESDWDPHSESTSMISFDMTQPHNPTSPSKFFKNSEKRGVLDRMSSFFSSIRKKSLNKQHSSSSTEVSSPASPLSPRSPQPPQEDGLKTPTPPRKDGELTSPHHAESRPSRTSTPSTSSMGSLITDEADLPFADSNSNSSRSSVREAHVCRVSRAGSERNSGNVTPTIASAADASSDLSFAESVVEEINSRLQVHLEESILRTESSSEDNMISPTTLLSLKCSETAEAPKSPNLTSISLASKKTAVKVGEKGHSTALRGITLGSQSSTAHTILTLKQGNSLDVERDSTGASSNVQISSSSIAGETAATTWSSSPEKHTAPPGDSPIQLHKAIWVETHLGEEEEEGERGKDTMKQEEEVFRADSPPLLAVPVTVIPEDDSVKQCAADGPSTPSETQRSGGSPPESAISLALTTGEFQTTLPQPEEPDTGTETKASSLQSKSKTREICVTRKTVNLPSKHKVFAQKVYVSPEPSLEEDRVGGEESGRVSTSKALNTTEQKDLPSLQNNNVEFKDANVELSTTDETTHSDRHTPEAIVKERTDSETSDDTSSASDMYKPKSQAAESGARGQRANQAAASKRGVKVAVVSRHTTTSGTKALSSAAGSKAKNVTTKAKSSTEGTKVEISSDYPQKEPSNEKTASMLPTLKDQSTSSPSSAAGSKSKIPKRSTSDGDVKSPDKTSLPDASGSKLQKQTKGKDSVKSSTTTTKADRKPTHEDAKAGKAVSGNISPTKNRTGTKLIKEKSDEDSETVNLVNGLEKEYKERKTVSDRESPDVRKQPQNHLENKSRLPVTSQTRRKNEDVTLTSSKKVSSDSDRPDESPGSETPPPLSESPKKGGLLSMKPPKQLSKRSMSLEESKSPPPTPQEKMASSRLTRHNDNVKHHKPLHESAEASSPVSKLPRQRSSNKVEPKKASLNGNSEESSQDFKEHTGDDGFRFKFVSAEKEELLQESIITAPEKVSDSAAEVNNAPQPQGTAVNKAETDGGQHEKVEGPPENLSQSVYTTQEEKAPPPAVKDSLERTSNMSPDLIQMKEGNAAAPAHKDVTDTSAKPVLPDSAHNDIMTQSDEAVTPASISHDEINTGAFKEGILPAQVALKDPKPADVLAAILSPDIDKAVEHVKEVMEVLTITPSRDLVEEKSKKEVGRETAVGLDIETETVTVCELAKNVENQSDKEVLLAAGESESKDSNEKLNDAAVENTDSQNCRKEELKAETEEDNTNSETLTHLSSEEKCLQPEESKEEPQLVAENASEERKEALHESTDSEGTLQQKAVTEEEVNTNLDGKHFDSVNEGQAPETNTDVLDVEKEINNLLNETEVNGQNKALIANDQGEDVKESECLNVNLDQEHGTVEVPQKTPERHVDTSEELKTQQKSINVGEQQKDIGKSDKILDDKLKQESKTTKGEVHEEITESKKVDTTEDQTTVSTLIKGTEEKTEATKSSNDISSQQVQMPTTVSDHIRNKSESPHTDLKQELETLLPETAESQVLEELNVMSDEGAKEETKTKVASVQNVNEITTEKADMRRSDKEDPEKTTDQAPDSKAPAKNQEQELKTVATNLSETTTKLVEKPTADKAEVKLEQKSLTENDKHDLVTGGAKQNEKAASGSDVRSIHIRVDGKEAVKLSATSRVIQQELQTLKEKEKPPNSSVKSSAPLKTESPSSWLDVEHRPKQKREHKRRVETSASEDKSLEPDDFEDFIKSIKKGGIPFSLPPKRPVRKKSPPPPFAMPAIKEDHFERTFDPEEFHFGLGKNSRMDMSPAMVIKQKAANRENTLGKPSQDIDEPSNTKHQTNDQADGVKEGAKAEAGIEQNNSEEQGKLTSRLGRISILSSLLSSPRSFRKNKEEASSSLNSTLPSDQPAQGRQGVVASPLPGVTADNRGVKGVDQGSFMGGGAGTLSESALSPTFPPPLPTFSEIKLPDLEKHLKKNKRESEVSQGSTEIHKTNLKRSDAMEQSSVPDVDMSLKSPAGLSPTTNNQQKTSLNGLSATKTKIPAVRGFHKRPGKIVIHEQAQFAGEAFELFCDVEDATAMKLSPVISVRVIRGCWLLYEKPGFQGRIIALEEGPTEQIVNMWVEEETPAALNEMEQPVPTAPMVIGSIRLAVRDYSIPRIDLFAEVNGLGRMSSYCDDTMEVGSYGIPQTTGSIKVHSGVWLVYTDPGFEGFVGVLEVGEYPCPETWGFPEPFIGSLRPLRMGAIRVEHPHDVKALVFEKPNFQGEYIEVDGDVYNLAEVEEEGDKPVKTTLSAVGSLKILGGLWVGYQEADFEGQQYVLEEGEYPHCSDWGGCEDGLLSLRPILTDFLSPHLKMFSEQNFDVLGLNVDLLGPVPNMEDIGHSVKTRSVNVTAGVWVAFENPGFNGELYVLEKGMYATPEDWGAQNFKISSIQPVFYDMLMGSTKFKVHLYSEPDFQGRLLALEDTTAALEEDFTPRSCKVLTGCWVAYEGEQFTENMYVLEEGEYPSTEAMGILSSEPHIRSIQTAGHELSLPSVILFTKLGCKGRRVVFTNGAVNLLQAGSCAHVRSLVVEGGMWVLYEGINYRGRQLLLQPGEVEDLCRCTGWQRIGSLRPLLQKQMYFHLRNRETGSVMSLTGTLDDIKLMRVQAMEETGGVEQIWLYRDGQLTCKLMEDCCLETAGSVVMAGGRLCVSPERGKDNQLWNITPHGVVRCHLKPDLVLEVKGGHQYDKNQVILNTFDERKLNQRWTLEML</sequence>
<feature type="domain" description="Beta/gamma crystallin 'Greek key'" evidence="4">
    <location>
        <begin position="2328"/>
        <end position="2377"/>
    </location>
</feature>
<feature type="compositionally biased region" description="Low complexity" evidence="3">
    <location>
        <begin position="419"/>
        <end position="428"/>
    </location>
</feature>
<evidence type="ECO:0000256" key="2">
    <source>
        <dbReference type="ARBA" id="ARBA00022737"/>
    </source>
</evidence>
<feature type="domain" description="Beta/gamma crystallin 'Greek key'" evidence="4">
    <location>
        <begin position="2274"/>
        <end position="2316"/>
    </location>
</feature>
<proteinExistence type="inferred from homology"/>
<feature type="compositionally biased region" description="Low complexity" evidence="3">
    <location>
        <begin position="39"/>
        <end position="55"/>
    </location>
</feature>
<feature type="compositionally biased region" description="Low complexity" evidence="3">
    <location>
        <begin position="238"/>
        <end position="247"/>
    </location>
</feature>
<feature type="compositionally biased region" description="Polar residues" evidence="3">
    <location>
        <begin position="1680"/>
        <end position="1690"/>
    </location>
</feature>
<feature type="compositionally biased region" description="Basic and acidic residues" evidence="3">
    <location>
        <begin position="1308"/>
        <end position="1318"/>
    </location>
</feature>
<dbReference type="Gene3D" id="2.80.10.50">
    <property type="match status" value="1"/>
</dbReference>
<feature type="compositionally biased region" description="Basic and acidic residues" evidence="3">
    <location>
        <begin position="1482"/>
        <end position="1495"/>
    </location>
</feature>
<feature type="compositionally biased region" description="Low complexity" evidence="3">
    <location>
        <begin position="189"/>
        <end position="203"/>
    </location>
</feature>
<feature type="compositionally biased region" description="Polar residues" evidence="3">
    <location>
        <begin position="852"/>
        <end position="862"/>
    </location>
</feature>
<dbReference type="SUPFAM" id="SSF50370">
    <property type="entry name" value="Ricin B-like lectins"/>
    <property type="match status" value="1"/>
</dbReference>
<feature type="region of interest" description="Disordered" evidence="3">
    <location>
        <begin position="1160"/>
        <end position="1184"/>
    </location>
</feature>
<accession>A0A6P7HJA2</accession>
<feature type="compositionally biased region" description="Basic and acidic residues" evidence="3">
    <location>
        <begin position="936"/>
        <end position="945"/>
    </location>
</feature>
<feature type="domain" description="Beta/gamma crystallin 'Greek key'" evidence="4">
    <location>
        <begin position="2378"/>
        <end position="2420"/>
    </location>
</feature>
<feature type="compositionally biased region" description="Basic and acidic residues" evidence="3">
    <location>
        <begin position="2065"/>
        <end position="2076"/>
    </location>
</feature>
<evidence type="ECO:0000313" key="6">
    <source>
        <dbReference type="RefSeq" id="XP_028250627.1"/>
    </source>
</evidence>
<dbReference type="InParanoid" id="A0A6P7HJA2"/>
<feature type="compositionally biased region" description="Basic and acidic residues" evidence="3">
    <location>
        <begin position="1803"/>
        <end position="1816"/>
    </location>
</feature>
<organism evidence="5 6">
    <name type="scientific">Parambassis ranga</name>
    <name type="common">Indian glassy fish</name>
    <dbReference type="NCBI Taxonomy" id="210632"/>
    <lineage>
        <taxon>Eukaryota</taxon>
        <taxon>Metazoa</taxon>
        <taxon>Chordata</taxon>
        <taxon>Craniata</taxon>
        <taxon>Vertebrata</taxon>
        <taxon>Euteleostomi</taxon>
        <taxon>Actinopterygii</taxon>
        <taxon>Neopterygii</taxon>
        <taxon>Teleostei</taxon>
        <taxon>Neoteleostei</taxon>
        <taxon>Acanthomorphata</taxon>
        <taxon>Ovalentaria</taxon>
        <taxon>Ambassidae</taxon>
        <taxon>Parambassis</taxon>
    </lineage>
</organism>
<feature type="region of interest" description="Disordered" evidence="3">
    <location>
        <begin position="125"/>
        <end position="165"/>
    </location>
</feature>
<feature type="compositionally biased region" description="Basic and acidic residues" evidence="3">
    <location>
        <begin position="221"/>
        <end position="237"/>
    </location>
</feature>
<feature type="compositionally biased region" description="Basic and acidic residues" evidence="3">
    <location>
        <begin position="1642"/>
        <end position="1660"/>
    </location>
</feature>
<dbReference type="Proteomes" id="UP000515145">
    <property type="component" value="Chromosome 22"/>
</dbReference>
<dbReference type="RefSeq" id="XP_028250627.1">
    <property type="nucleotide sequence ID" value="XM_028394826.1"/>
</dbReference>
<dbReference type="SUPFAM" id="SSF49695">
    <property type="entry name" value="gamma-Crystallin-like"/>
    <property type="match status" value="3"/>
</dbReference>
<feature type="region of interest" description="Disordered" evidence="3">
    <location>
        <begin position="1830"/>
        <end position="1854"/>
    </location>
</feature>
<feature type="region of interest" description="Disordered" evidence="3">
    <location>
        <begin position="2051"/>
        <end position="2082"/>
    </location>
</feature>
<feature type="compositionally biased region" description="Polar residues" evidence="3">
    <location>
        <begin position="138"/>
        <end position="157"/>
    </location>
</feature>
<dbReference type="PANTHER" id="PTHR11818">
    <property type="entry name" value="BETA/GAMMA CRYSTALLIN"/>
    <property type="match status" value="1"/>
</dbReference>
<protein>
    <submittedName>
        <fullName evidence="6">Uncharacterized protein crybg1a isoform X1</fullName>
    </submittedName>
</protein>
<dbReference type="GeneID" id="114427076"/>
<feature type="region of interest" description="Disordered" evidence="3">
    <location>
        <begin position="1885"/>
        <end position="2005"/>
    </location>
</feature>
<dbReference type="PANTHER" id="PTHR11818:SF2">
    <property type="entry name" value="BETA_GAMMA CRYSTALLIN DOMAIN-CONTAINING PROTEIN 1"/>
    <property type="match status" value="1"/>
</dbReference>
<feature type="compositionally biased region" description="Basic and acidic residues" evidence="3">
    <location>
        <begin position="794"/>
        <end position="804"/>
    </location>
</feature>
<evidence type="ECO:0000256" key="3">
    <source>
        <dbReference type="SAM" id="MobiDB-lite"/>
    </source>
</evidence>
<feature type="compositionally biased region" description="Basic and acidic residues" evidence="3">
    <location>
        <begin position="1106"/>
        <end position="1118"/>
    </location>
</feature>
<dbReference type="InterPro" id="IPR035992">
    <property type="entry name" value="Ricin_B-like_lectins"/>
</dbReference>
<dbReference type="PRINTS" id="PR01367">
    <property type="entry name" value="BGCRYSTALLIN"/>
</dbReference>
<feature type="compositionally biased region" description="Low complexity" evidence="3">
    <location>
        <begin position="1946"/>
        <end position="1962"/>
    </location>
</feature>
<feature type="region of interest" description="Disordered" evidence="3">
    <location>
        <begin position="180"/>
        <end position="294"/>
    </location>
</feature>
<evidence type="ECO:0000313" key="5">
    <source>
        <dbReference type="Proteomes" id="UP000515145"/>
    </source>
</evidence>
<dbReference type="OrthoDB" id="9895617at2759"/>
<dbReference type="SMART" id="SM00458">
    <property type="entry name" value="RICIN"/>
    <property type="match status" value="1"/>
</dbReference>
<feature type="compositionally biased region" description="Polar residues" evidence="3">
    <location>
        <begin position="1017"/>
        <end position="1031"/>
    </location>
</feature>
<feature type="region of interest" description="Disordered" evidence="3">
    <location>
        <begin position="1306"/>
        <end position="1427"/>
    </location>
</feature>
<feature type="compositionally biased region" description="Polar residues" evidence="3">
    <location>
        <begin position="537"/>
        <end position="548"/>
    </location>
</feature>
<feature type="domain" description="Beta/gamma crystallin 'Greek key'" evidence="4">
    <location>
        <begin position="2650"/>
        <end position="2691"/>
    </location>
</feature>
<dbReference type="InterPro" id="IPR011024">
    <property type="entry name" value="G_crystallin-like"/>
</dbReference>
<feature type="compositionally biased region" description="Basic and acidic residues" evidence="3">
    <location>
        <begin position="1505"/>
        <end position="1543"/>
    </location>
</feature>
<feature type="compositionally biased region" description="Basic and acidic residues" evidence="3">
    <location>
        <begin position="602"/>
        <end position="612"/>
    </location>
</feature>
<feature type="region of interest" description="Disordered" evidence="3">
    <location>
        <begin position="1760"/>
        <end position="1818"/>
    </location>
</feature>
<feature type="compositionally biased region" description="Basic and acidic residues" evidence="3">
    <location>
        <begin position="1353"/>
        <end position="1368"/>
    </location>
</feature>
<keyword evidence="5" id="KW-1185">Reference proteome</keyword>
<gene>
    <name evidence="6" type="primary">crybg1a</name>
</gene>
<comment type="similarity">
    <text evidence="1">Belongs to the beta/gamma-crystallin family.</text>
</comment>
<feature type="domain" description="Beta/gamma crystallin 'Greek key'" evidence="4">
    <location>
        <begin position="2559"/>
        <end position="2603"/>
    </location>
</feature>
<dbReference type="Pfam" id="PF00652">
    <property type="entry name" value="Ricin_B_lectin"/>
    <property type="match status" value="1"/>
</dbReference>
<dbReference type="PROSITE" id="PS50231">
    <property type="entry name" value="RICIN_B_LECTIN"/>
    <property type="match status" value="1"/>
</dbReference>
<feature type="domain" description="Beta/gamma crystallin 'Greek key'" evidence="4">
    <location>
        <begin position="2469"/>
        <end position="2511"/>
    </location>
</feature>
<feature type="compositionally biased region" description="Basic and acidic residues" evidence="3">
    <location>
        <begin position="1691"/>
        <end position="1717"/>
    </location>
</feature>
<feature type="region of interest" description="Disordered" evidence="3">
    <location>
        <begin position="1078"/>
        <end position="1146"/>
    </location>
</feature>
<evidence type="ECO:0000259" key="4">
    <source>
        <dbReference type="PROSITE" id="PS50915"/>
    </source>
</evidence>
<dbReference type="CTD" id="556848"/>
<name>A0A6P7HJA2_9TELE</name>
<feature type="compositionally biased region" description="Basic and acidic residues" evidence="3">
    <location>
        <begin position="834"/>
        <end position="846"/>
    </location>
</feature>
<feature type="compositionally biased region" description="Basic and acidic residues" evidence="3">
    <location>
        <begin position="1001"/>
        <end position="1016"/>
    </location>
</feature>
<feature type="compositionally biased region" description="Basic and acidic residues" evidence="3">
    <location>
        <begin position="650"/>
        <end position="669"/>
    </location>
</feature>
<dbReference type="InterPro" id="IPR000772">
    <property type="entry name" value="Ricin_B_lectin"/>
</dbReference>
<dbReference type="InterPro" id="IPR001064">
    <property type="entry name" value="Beta/gamma_crystallin"/>
</dbReference>
<keyword evidence="2" id="KW-0677">Repeat</keyword>
<feature type="compositionally biased region" description="Polar residues" evidence="3">
    <location>
        <begin position="517"/>
        <end position="526"/>
    </location>
</feature>
<reference evidence="5" key="1">
    <citation type="submission" date="2024-06" db="UniProtKB">
        <authorList>
            <consortium name="RefSeq"/>
        </authorList>
    </citation>
    <scope>NUCLEOTIDE SEQUENCE [LARGE SCALE GENOMIC DNA]</scope>
</reference>
<feature type="domain" description="Beta/gamma crystallin 'Greek key'" evidence="4">
    <location>
        <begin position="2521"/>
        <end position="2558"/>
    </location>
</feature>
<feature type="region of interest" description="Disordered" evidence="3">
    <location>
        <begin position="588"/>
        <end position="1058"/>
    </location>
</feature>
<dbReference type="SMART" id="SM00247">
    <property type="entry name" value="XTALbg"/>
    <property type="match status" value="6"/>
</dbReference>
<dbReference type="InterPro" id="IPR050252">
    <property type="entry name" value="Beta/Gamma-Crystallin"/>
</dbReference>
<feature type="compositionally biased region" description="Basic and acidic residues" evidence="3">
    <location>
        <begin position="127"/>
        <end position="137"/>
    </location>
</feature>
<reference evidence="6" key="2">
    <citation type="submission" date="2025-08" db="UniProtKB">
        <authorList>
            <consortium name="RefSeq"/>
        </authorList>
    </citation>
    <scope>IDENTIFICATION</scope>
</reference>
<feature type="compositionally biased region" description="Polar residues" evidence="3">
    <location>
        <begin position="735"/>
        <end position="746"/>
    </location>
</feature>
<dbReference type="PROSITE" id="PS50915">
    <property type="entry name" value="CRYSTALLIN_BETA_GAMMA"/>
    <property type="match status" value="9"/>
</dbReference>
<feature type="compositionally biased region" description="Low complexity" evidence="3">
    <location>
        <begin position="717"/>
        <end position="734"/>
    </location>
</feature>
<feature type="compositionally biased region" description="Low complexity" evidence="3">
    <location>
        <begin position="691"/>
        <end position="704"/>
    </location>
</feature>
<feature type="compositionally biased region" description="Polar residues" evidence="3">
    <location>
        <begin position="556"/>
        <end position="567"/>
    </location>
</feature>